<dbReference type="RefSeq" id="WP_155036986.1">
    <property type="nucleotide sequence ID" value="NZ_JAYMMG010000029.1"/>
</dbReference>
<evidence type="ECO:0000313" key="1">
    <source>
        <dbReference type="EMBL" id="MTH31020.1"/>
    </source>
</evidence>
<keyword evidence="2" id="KW-1185">Reference proteome</keyword>
<dbReference type="Pfam" id="PF06475">
    <property type="entry name" value="Glycolipid_bind"/>
    <property type="match status" value="1"/>
</dbReference>
<proteinExistence type="predicted"/>
<sequence length="181" mass="20861">MDKNITWIGESNLSIERCSIISKENSFHIKGELVGNKNNQVYGVEYQIVVDEQWQTRFFSLNTHIGHRNSFTMAHKINGVWQIDEVEHLEYNECIDIDIAVTPFTNTIAINRLNLAVGESLVQTVMYINPIDDRISPMLQEYKRLSTNSYYYKNLGTEYEAVIEVDDTGLVKNYPGLFTSI</sequence>
<evidence type="ECO:0000313" key="2">
    <source>
        <dbReference type="Proteomes" id="UP000488936"/>
    </source>
</evidence>
<reference evidence="1 2" key="1">
    <citation type="journal article" date="2006" name="Int. J. Syst. Evol. Microbiol.">
        <title>Myroides pelagicus sp. nov., isolated from seawater in Thailand.</title>
        <authorList>
            <person name="Yoon J."/>
            <person name="Maneerat S."/>
            <person name="Kawai F."/>
            <person name="Yokota A."/>
        </authorList>
    </citation>
    <scope>NUCLEOTIDE SEQUENCE [LARGE SCALE GENOMIC DNA]</scope>
    <source>
        <strain evidence="1 2">SM1T</strain>
    </source>
</reference>
<accession>A0A7K1GQN6</accession>
<dbReference type="InterPro" id="IPR009467">
    <property type="entry name" value="Glycolipid-bd_prot_put"/>
</dbReference>
<dbReference type="Proteomes" id="UP000488936">
    <property type="component" value="Unassembled WGS sequence"/>
</dbReference>
<dbReference type="AlphaFoldDB" id="A0A7K1GQN6"/>
<protein>
    <recommendedName>
        <fullName evidence="3">Glycolipid-binding domain-containing protein</fullName>
    </recommendedName>
</protein>
<evidence type="ECO:0008006" key="3">
    <source>
        <dbReference type="Google" id="ProtNLM"/>
    </source>
</evidence>
<gene>
    <name evidence="1" type="ORF">GJV77_14195</name>
</gene>
<name>A0A7K1GQN6_9FLAO</name>
<organism evidence="1 2">
    <name type="scientific">Myroides pelagicus</name>
    <dbReference type="NCBI Taxonomy" id="270914"/>
    <lineage>
        <taxon>Bacteria</taxon>
        <taxon>Pseudomonadati</taxon>
        <taxon>Bacteroidota</taxon>
        <taxon>Flavobacteriia</taxon>
        <taxon>Flavobacteriales</taxon>
        <taxon>Flavobacteriaceae</taxon>
        <taxon>Myroides</taxon>
    </lineage>
</organism>
<dbReference type="OrthoDB" id="9814791at2"/>
<dbReference type="EMBL" id="WMJY01000058">
    <property type="protein sequence ID" value="MTH31020.1"/>
    <property type="molecule type" value="Genomic_DNA"/>
</dbReference>
<comment type="caution">
    <text evidence="1">The sequence shown here is derived from an EMBL/GenBank/DDBJ whole genome shotgun (WGS) entry which is preliminary data.</text>
</comment>
<dbReference type="SUPFAM" id="SSF159275">
    <property type="entry name" value="PA1994-like"/>
    <property type="match status" value="1"/>
</dbReference>